<accession>A0ABW3DGM1</accession>
<evidence type="ECO:0000256" key="3">
    <source>
        <dbReference type="ARBA" id="ARBA00023002"/>
    </source>
</evidence>
<evidence type="ECO:0000313" key="4">
    <source>
        <dbReference type="EMBL" id="MFD0871399.1"/>
    </source>
</evidence>
<keyword evidence="2" id="KW-0285">Flavoprotein</keyword>
<comment type="caution">
    <text evidence="4">The sequence shown here is derived from an EMBL/GenBank/DDBJ whole genome shotgun (WGS) entry which is preliminary data.</text>
</comment>
<dbReference type="InterPro" id="IPR050097">
    <property type="entry name" value="Ferredoxin-NADP_redctase_2"/>
</dbReference>
<dbReference type="RefSeq" id="WP_379290411.1">
    <property type="nucleotide sequence ID" value="NZ_JBHTIU010000081.1"/>
</dbReference>
<protein>
    <submittedName>
        <fullName evidence="4">YpdA family putative bacillithiol disulfide reductase</fullName>
    </submittedName>
</protein>
<dbReference type="Gene3D" id="3.50.50.60">
    <property type="entry name" value="FAD/NAD(P)-binding domain"/>
    <property type="match status" value="1"/>
</dbReference>
<dbReference type="PRINTS" id="PR00469">
    <property type="entry name" value="PNDRDTASEII"/>
</dbReference>
<evidence type="ECO:0000313" key="5">
    <source>
        <dbReference type="Proteomes" id="UP001597120"/>
    </source>
</evidence>
<dbReference type="SUPFAM" id="SSF51905">
    <property type="entry name" value="FAD/NAD(P)-binding domain"/>
    <property type="match status" value="1"/>
</dbReference>
<dbReference type="EMBL" id="JBHTIU010000081">
    <property type="protein sequence ID" value="MFD0871399.1"/>
    <property type="molecule type" value="Genomic_DNA"/>
</dbReference>
<dbReference type="PRINTS" id="PR00368">
    <property type="entry name" value="FADPNR"/>
</dbReference>
<dbReference type="PANTHER" id="PTHR48105">
    <property type="entry name" value="THIOREDOXIN REDUCTASE 1-RELATED-RELATED"/>
    <property type="match status" value="1"/>
</dbReference>
<dbReference type="NCBIfam" id="TIGR04018">
    <property type="entry name" value="Bthiol_YpdA"/>
    <property type="match status" value="1"/>
</dbReference>
<dbReference type="Proteomes" id="UP001597120">
    <property type="component" value="Unassembled WGS sequence"/>
</dbReference>
<sequence length="322" mass="35904">MEQVIIIGAGPCGLSAASELKEKGIEPLIIEKGSIVDSIYRYPTFLQFHSTPELLEIGGIPFVTPNEKPTRLEGLTYYRTVAERKELRIRLYERVLAIRPEDGGFELDSEDRYGRKHTYRAKHVIVATGYFDQPNCLQVPGEELPHVSHYFQEAHPYAKMKVAVVGGNNSAVDAALELERVGAKVTVIYRGSELSPYVKAWVRPLFESAVNKGKIRMLFSSQITEIGEGFIMVESEGEVSRLENDFVLALTGFRPDRQLLQACGVELDEETGAPRHNPETMETNVPNLFIAGVIAAGSRANEIFIENGRFHGRSIAQAIIER</sequence>
<name>A0ABW3DGM1_9BACL</name>
<dbReference type="InterPro" id="IPR023856">
    <property type="entry name" value="Bdr"/>
</dbReference>
<evidence type="ECO:0000256" key="2">
    <source>
        <dbReference type="ARBA" id="ARBA00022630"/>
    </source>
</evidence>
<dbReference type="InterPro" id="IPR036188">
    <property type="entry name" value="FAD/NAD-bd_sf"/>
</dbReference>
<dbReference type="Pfam" id="PF13738">
    <property type="entry name" value="Pyr_redox_3"/>
    <property type="match status" value="1"/>
</dbReference>
<evidence type="ECO:0000256" key="1">
    <source>
        <dbReference type="ARBA" id="ARBA00001974"/>
    </source>
</evidence>
<reference evidence="5" key="1">
    <citation type="journal article" date="2019" name="Int. J. Syst. Evol. Microbiol.">
        <title>The Global Catalogue of Microorganisms (GCM) 10K type strain sequencing project: providing services to taxonomists for standard genome sequencing and annotation.</title>
        <authorList>
            <consortium name="The Broad Institute Genomics Platform"/>
            <consortium name="The Broad Institute Genome Sequencing Center for Infectious Disease"/>
            <person name="Wu L."/>
            <person name="Ma J."/>
        </authorList>
    </citation>
    <scope>NUCLEOTIDE SEQUENCE [LARGE SCALE GENOMIC DNA]</scope>
    <source>
        <strain evidence="5">CCUG 57263</strain>
    </source>
</reference>
<gene>
    <name evidence="4" type="ORF">ACFQ03_19865</name>
</gene>
<keyword evidence="5" id="KW-1185">Reference proteome</keyword>
<proteinExistence type="predicted"/>
<keyword evidence="3" id="KW-0560">Oxidoreductase</keyword>
<comment type="cofactor">
    <cofactor evidence="1">
        <name>FAD</name>
        <dbReference type="ChEBI" id="CHEBI:57692"/>
    </cofactor>
</comment>
<organism evidence="4 5">
    <name type="scientific">Paenibacillus residui</name>
    <dbReference type="NCBI Taxonomy" id="629724"/>
    <lineage>
        <taxon>Bacteria</taxon>
        <taxon>Bacillati</taxon>
        <taxon>Bacillota</taxon>
        <taxon>Bacilli</taxon>
        <taxon>Bacillales</taxon>
        <taxon>Paenibacillaceae</taxon>
        <taxon>Paenibacillus</taxon>
    </lineage>
</organism>